<keyword evidence="2" id="KW-0472">Membrane</keyword>
<dbReference type="PANTHER" id="PTHR34473:SF3">
    <property type="entry name" value="TRANSMEMBRANE PROTEIN-RELATED"/>
    <property type="match status" value="1"/>
</dbReference>
<gene>
    <name evidence="4" type="ORF">ACFPCZ_03790</name>
</gene>
<evidence type="ECO:0000256" key="1">
    <source>
        <dbReference type="SAM" id="MobiDB-lite"/>
    </source>
</evidence>
<dbReference type="EMBL" id="JBHSIY010000004">
    <property type="protein sequence ID" value="MFC4865741.1"/>
    <property type="molecule type" value="Genomic_DNA"/>
</dbReference>
<organism evidence="4 5">
    <name type="scientific">Streptomonospora arabica</name>
    <dbReference type="NCBI Taxonomy" id="412417"/>
    <lineage>
        <taxon>Bacteria</taxon>
        <taxon>Bacillati</taxon>
        <taxon>Actinomycetota</taxon>
        <taxon>Actinomycetes</taxon>
        <taxon>Streptosporangiales</taxon>
        <taxon>Nocardiopsidaceae</taxon>
        <taxon>Streptomonospora</taxon>
    </lineage>
</organism>
<dbReference type="RefSeq" id="WP_344144572.1">
    <property type="nucleotide sequence ID" value="NZ_BAAAQI010000010.1"/>
</dbReference>
<feature type="domain" description="YdbS-like PH" evidence="3">
    <location>
        <begin position="79"/>
        <end position="155"/>
    </location>
</feature>
<evidence type="ECO:0000313" key="5">
    <source>
        <dbReference type="Proteomes" id="UP001595858"/>
    </source>
</evidence>
<feature type="transmembrane region" description="Helical" evidence="2">
    <location>
        <begin position="28"/>
        <end position="46"/>
    </location>
</feature>
<dbReference type="InterPro" id="IPR005182">
    <property type="entry name" value="YdbS-like_PH"/>
</dbReference>
<name>A0ABV9SII4_9ACTN</name>
<protein>
    <submittedName>
        <fullName evidence="4">PH domain-containing protein</fullName>
    </submittedName>
</protein>
<dbReference type="PANTHER" id="PTHR34473">
    <property type="entry name" value="UPF0699 TRANSMEMBRANE PROTEIN YDBS"/>
    <property type="match status" value="1"/>
</dbReference>
<comment type="caution">
    <text evidence="4">The sequence shown here is derived from an EMBL/GenBank/DDBJ whole genome shotgun (WGS) entry which is preliminary data.</text>
</comment>
<evidence type="ECO:0000259" key="3">
    <source>
        <dbReference type="Pfam" id="PF03703"/>
    </source>
</evidence>
<proteinExistence type="predicted"/>
<dbReference type="Pfam" id="PF03703">
    <property type="entry name" value="bPH_2"/>
    <property type="match status" value="1"/>
</dbReference>
<dbReference type="Proteomes" id="UP001595858">
    <property type="component" value="Unassembled WGS sequence"/>
</dbReference>
<evidence type="ECO:0000313" key="4">
    <source>
        <dbReference type="EMBL" id="MFC4865741.1"/>
    </source>
</evidence>
<keyword evidence="2" id="KW-0812">Transmembrane</keyword>
<evidence type="ECO:0000256" key="2">
    <source>
        <dbReference type="SAM" id="Phobius"/>
    </source>
</evidence>
<feature type="transmembrane region" description="Helical" evidence="2">
    <location>
        <begin position="58"/>
        <end position="86"/>
    </location>
</feature>
<keyword evidence="5" id="KW-1185">Reference proteome</keyword>
<feature type="compositionally biased region" description="Basic and acidic residues" evidence="1">
    <location>
        <begin position="159"/>
        <end position="168"/>
    </location>
</feature>
<feature type="region of interest" description="Disordered" evidence="1">
    <location>
        <begin position="159"/>
        <end position="184"/>
    </location>
</feature>
<sequence>MATGRRHLAGDEELILVTRRHWTTVADAFLALAVIAAATAAALWLLPTAPEWVRWIRYAVVAVAALAAVALWLVPLLRWWTTVYILSDRRLMHRRGLLTRQGRDIPLSRVDDVSFSMSLGGRMLGRGDLTVRSAAEQEGMELHGVPRVERLQREIYRAVEDAERHAAPPDESGDAPPPGPGGGT</sequence>
<reference evidence="5" key="1">
    <citation type="journal article" date="2019" name="Int. J. Syst. Evol. Microbiol.">
        <title>The Global Catalogue of Microorganisms (GCM) 10K type strain sequencing project: providing services to taxonomists for standard genome sequencing and annotation.</title>
        <authorList>
            <consortium name="The Broad Institute Genomics Platform"/>
            <consortium name="The Broad Institute Genome Sequencing Center for Infectious Disease"/>
            <person name="Wu L."/>
            <person name="Ma J."/>
        </authorList>
    </citation>
    <scope>NUCLEOTIDE SEQUENCE [LARGE SCALE GENOMIC DNA]</scope>
    <source>
        <strain evidence="5">CGMCC 4.7304</strain>
    </source>
</reference>
<accession>A0ABV9SII4</accession>
<feature type="compositionally biased region" description="Pro residues" evidence="1">
    <location>
        <begin position="175"/>
        <end position="184"/>
    </location>
</feature>
<keyword evidence="2" id="KW-1133">Transmembrane helix</keyword>